<dbReference type="Proteomes" id="UP000006697">
    <property type="component" value="Chromosome"/>
</dbReference>
<dbReference type="HOGENOM" id="CLU_117226_0_0_4"/>
<dbReference type="EMBL" id="CU207211">
    <property type="protein sequence ID" value="CAL61543.1"/>
    <property type="molecule type" value="Genomic_DNA"/>
</dbReference>
<dbReference type="GO" id="GO:0009055">
    <property type="term" value="F:electron transfer activity"/>
    <property type="evidence" value="ECO:0007669"/>
    <property type="project" value="InterPro"/>
</dbReference>
<feature type="chain" id="PRO_5002669057" evidence="1">
    <location>
        <begin position="26"/>
        <end position="165"/>
    </location>
</feature>
<dbReference type="SUPFAM" id="SSF46626">
    <property type="entry name" value="Cytochrome c"/>
    <property type="match status" value="1"/>
</dbReference>
<feature type="signal peptide" evidence="1">
    <location>
        <begin position="1"/>
        <end position="25"/>
    </location>
</feature>
<evidence type="ECO:0000313" key="2">
    <source>
        <dbReference type="EMBL" id="CAL61543.1"/>
    </source>
</evidence>
<dbReference type="STRING" id="204773.HEAR1371"/>
<dbReference type="Gene3D" id="1.10.760.10">
    <property type="entry name" value="Cytochrome c-like domain"/>
    <property type="match status" value="1"/>
</dbReference>
<dbReference type="GO" id="GO:0020037">
    <property type="term" value="F:heme binding"/>
    <property type="evidence" value="ECO:0007669"/>
    <property type="project" value="InterPro"/>
</dbReference>
<keyword evidence="3" id="KW-1185">Reference proteome</keyword>
<dbReference type="KEGG" id="har:HEAR1371"/>
<dbReference type="eggNOG" id="COG2010">
    <property type="taxonomic scope" value="Bacteria"/>
</dbReference>
<organism evidence="2 3">
    <name type="scientific">Herminiimonas arsenicoxydans</name>
    <dbReference type="NCBI Taxonomy" id="204773"/>
    <lineage>
        <taxon>Bacteria</taxon>
        <taxon>Pseudomonadati</taxon>
        <taxon>Pseudomonadota</taxon>
        <taxon>Betaproteobacteria</taxon>
        <taxon>Burkholderiales</taxon>
        <taxon>Oxalobacteraceae</taxon>
        <taxon>Herminiimonas</taxon>
    </lineage>
</organism>
<protein>
    <submittedName>
        <fullName evidence="2">Cytochrome c</fullName>
    </submittedName>
</protein>
<sequence length="165" mass="18159">MSLCVKLLNASVLMATAAATQYSLAADGNTPHEKAIERGRYLVKIAGCNDCHTPGYPDAGGNIPEKQWLTGSPLGWRGPWGTTYATNLRLYMQGVSEKQWLKTAHTTQYRPPMPWFALRDMSTQDLQAIYRFTRHLGPAGALAPAYVPPNQTPNGPFVAFPQPQK</sequence>
<accession>A4G4V6</accession>
<gene>
    <name evidence="2" type="ordered locus">HEAR1371</name>
</gene>
<keyword evidence="1" id="KW-0732">Signal</keyword>
<reference evidence="2 3" key="1">
    <citation type="journal article" date="2007" name="PLoS Genet.">
        <title>A tale of two oxidation states: bacterial colonization of arsenic-rich environments.</title>
        <authorList>
            <person name="Muller D."/>
            <person name="Medigue C."/>
            <person name="Koechler S."/>
            <person name="Barbe V."/>
            <person name="Barakat M."/>
            <person name="Talla E."/>
            <person name="Bonnefoy V."/>
            <person name="Krin E."/>
            <person name="Arsene-Ploetze F."/>
            <person name="Carapito C."/>
            <person name="Chandler M."/>
            <person name="Cournoyer B."/>
            <person name="Cruveiller S."/>
            <person name="Dossat C."/>
            <person name="Duval S."/>
            <person name="Heymann M."/>
            <person name="Leize E."/>
            <person name="Lieutaud A."/>
            <person name="Lievremont D."/>
            <person name="Makita Y."/>
            <person name="Mangenot S."/>
            <person name="Nitschke W."/>
            <person name="Ortet P."/>
            <person name="Perdrial N."/>
            <person name="Schoepp B."/>
            <person name="Siguier N."/>
            <person name="Simeonova D.D."/>
            <person name="Rouy Z."/>
            <person name="Segurens B."/>
            <person name="Turlin E."/>
            <person name="Vallenet D."/>
            <person name="Van Dorsselaer A."/>
            <person name="Weiss S."/>
            <person name="Weissenbach J."/>
            <person name="Lett M.C."/>
            <person name="Danchin A."/>
            <person name="Bertin P.N."/>
        </authorList>
    </citation>
    <scope>NUCLEOTIDE SEQUENCE [LARGE SCALE GENOMIC DNA]</scope>
    <source>
        <strain evidence="3">ULPAs1</strain>
    </source>
</reference>
<evidence type="ECO:0000313" key="3">
    <source>
        <dbReference type="Proteomes" id="UP000006697"/>
    </source>
</evidence>
<evidence type="ECO:0000256" key="1">
    <source>
        <dbReference type="SAM" id="SignalP"/>
    </source>
</evidence>
<proteinExistence type="predicted"/>
<name>A4G4V6_HERAR</name>
<dbReference type="AlphaFoldDB" id="A4G4V6"/>
<dbReference type="OrthoDB" id="9811281at2"/>
<dbReference type="InterPro" id="IPR036909">
    <property type="entry name" value="Cyt_c-like_dom_sf"/>
</dbReference>